<reference evidence="2 3" key="1">
    <citation type="journal article" date="2018" name="Nat. Ecol. Evol.">
        <title>Pezizomycetes genomes reveal the molecular basis of ectomycorrhizal truffle lifestyle.</title>
        <authorList>
            <person name="Murat C."/>
            <person name="Payen T."/>
            <person name="Noel B."/>
            <person name="Kuo A."/>
            <person name="Morin E."/>
            <person name="Chen J."/>
            <person name="Kohler A."/>
            <person name="Krizsan K."/>
            <person name="Balestrini R."/>
            <person name="Da Silva C."/>
            <person name="Montanini B."/>
            <person name="Hainaut M."/>
            <person name="Levati E."/>
            <person name="Barry K.W."/>
            <person name="Belfiori B."/>
            <person name="Cichocki N."/>
            <person name="Clum A."/>
            <person name="Dockter R.B."/>
            <person name="Fauchery L."/>
            <person name="Guy J."/>
            <person name="Iotti M."/>
            <person name="Le Tacon F."/>
            <person name="Lindquist E.A."/>
            <person name="Lipzen A."/>
            <person name="Malagnac F."/>
            <person name="Mello A."/>
            <person name="Molinier V."/>
            <person name="Miyauchi S."/>
            <person name="Poulain J."/>
            <person name="Riccioni C."/>
            <person name="Rubini A."/>
            <person name="Sitrit Y."/>
            <person name="Splivallo R."/>
            <person name="Traeger S."/>
            <person name="Wang M."/>
            <person name="Zifcakova L."/>
            <person name="Wipf D."/>
            <person name="Zambonelli A."/>
            <person name="Paolocci F."/>
            <person name="Nowrousian M."/>
            <person name="Ottonello S."/>
            <person name="Baldrian P."/>
            <person name="Spatafora J.W."/>
            <person name="Henrissat B."/>
            <person name="Nagy L.G."/>
            <person name="Aury J.M."/>
            <person name="Wincker P."/>
            <person name="Grigoriev I.V."/>
            <person name="Bonfante P."/>
            <person name="Martin F.M."/>
        </authorList>
    </citation>
    <scope>NUCLEOTIDE SEQUENCE [LARGE SCALE GENOMIC DNA]</scope>
    <source>
        <strain evidence="2 3">RN42</strain>
    </source>
</reference>
<dbReference type="EMBL" id="ML119705">
    <property type="protein sequence ID" value="RPA78922.1"/>
    <property type="molecule type" value="Genomic_DNA"/>
</dbReference>
<accession>A0A3N4HYK5</accession>
<evidence type="ECO:0000313" key="3">
    <source>
        <dbReference type="Proteomes" id="UP000275078"/>
    </source>
</evidence>
<feature type="region of interest" description="Disordered" evidence="1">
    <location>
        <begin position="1"/>
        <end position="31"/>
    </location>
</feature>
<organism evidence="2 3">
    <name type="scientific">Ascobolus immersus RN42</name>
    <dbReference type="NCBI Taxonomy" id="1160509"/>
    <lineage>
        <taxon>Eukaryota</taxon>
        <taxon>Fungi</taxon>
        <taxon>Dikarya</taxon>
        <taxon>Ascomycota</taxon>
        <taxon>Pezizomycotina</taxon>
        <taxon>Pezizomycetes</taxon>
        <taxon>Pezizales</taxon>
        <taxon>Ascobolaceae</taxon>
        <taxon>Ascobolus</taxon>
    </lineage>
</organism>
<name>A0A3N4HYK5_ASCIM</name>
<sequence length="315" mass="35167">MSNTNNSNSANMPTPTDPNTNGTDSQNGNQSLDEIRRARTAHCPYMNSPHDRRHYGRDFYSYDPFFGPSFPFGGGAFGGPFGAPFPTAHDFFGSPFDRSFFGHGFFGGPFGGFGNHHPFFGHHGFGHCPYGYGHHGRFSGAPRRELFEDPFQSFDMDFHRAITAPSQAEKEDNSSGRIHTLGGDETELDAYNALEKSRQGEKYLVGTIHQTQSKTGPDGITHTRSVIRRRYSDGTEEVDHKDYEQPAGDWFRGAIGMGERVGENSKVLKALEEGLGEQRSKLRDWMKEGESLWKEAWEKGKEIVKEINEGKGGDK</sequence>
<feature type="compositionally biased region" description="Polar residues" evidence="1">
    <location>
        <begin position="22"/>
        <end position="31"/>
    </location>
</feature>
<keyword evidence="3" id="KW-1185">Reference proteome</keyword>
<dbReference type="Proteomes" id="UP000275078">
    <property type="component" value="Unassembled WGS sequence"/>
</dbReference>
<proteinExistence type="predicted"/>
<feature type="compositionally biased region" description="Low complexity" evidence="1">
    <location>
        <begin position="1"/>
        <end position="21"/>
    </location>
</feature>
<protein>
    <submittedName>
        <fullName evidence="2">Uncharacterized protein</fullName>
    </submittedName>
</protein>
<gene>
    <name evidence="2" type="ORF">BJ508DRAFT_416274</name>
</gene>
<dbReference type="OrthoDB" id="4586300at2759"/>
<dbReference type="AlphaFoldDB" id="A0A3N4HYK5"/>
<evidence type="ECO:0000313" key="2">
    <source>
        <dbReference type="EMBL" id="RPA78922.1"/>
    </source>
</evidence>
<evidence type="ECO:0000256" key="1">
    <source>
        <dbReference type="SAM" id="MobiDB-lite"/>
    </source>
</evidence>